<reference evidence="1 2" key="1">
    <citation type="submission" date="2016-03" db="EMBL/GenBank/DDBJ databases">
        <title>Complete genome sequence of Thermococcus gorgonarius.</title>
        <authorList>
            <person name="Oger P.M."/>
        </authorList>
    </citation>
    <scope>NUCLEOTIDE SEQUENCE [LARGE SCALE GENOMIC DNA]</scope>
    <source>
        <strain evidence="1 2">W-12</strain>
    </source>
</reference>
<dbReference type="RefSeq" id="WP_088885315.1">
    <property type="nucleotide sequence ID" value="NZ_CP014855.1"/>
</dbReference>
<dbReference type="PIRSF" id="PIRSF019202">
    <property type="entry name" value="UCP019202"/>
    <property type="match status" value="1"/>
</dbReference>
<dbReference type="AlphaFoldDB" id="A0A2Z2M505"/>
<dbReference type="OrthoDB" id="59763at2157"/>
<name>A0A2Z2M505_THEGO</name>
<evidence type="ECO:0008006" key="3">
    <source>
        <dbReference type="Google" id="ProtNLM"/>
    </source>
</evidence>
<keyword evidence="2" id="KW-1185">Reference proteome</keyword>
<evidence type="ECO:0000313" key="2">
    <source>
        <dbReference type="Proteomes" id="UP000250134"/>
    </source>
</evidence>
<dbReference type="Pfam" id="PF04254">
    <property type="entry name" value="DUF432"/>
    <property type="match status" value="1"/>
</dbReference>
<accession>A0A2Z2M505</accession>
<dbReference type="Proteomes" id="UP000250134">
    <property type="component" value="Chromosome"/>
</dbReference>
<organism evidence="1 2">
    <name type="scientific">Thermococcus gorgonarius</name>
    <dbReference type="NCBI Taxonomy" id="71997"/>
    <lineage>
        <taxon>Archaea</taxon>
        <taxon>Methanobacteriati</taxon>
        <taxon>Methanobacteriota</taxon>
        <taxon>Thermococci</taxon>
        <taxon>Thermococcales</taxon>
        <taxon>Thermococcaceae</taxon>
        <taxon>Thermococcus</taxon>
    </lineage>
</organism>
<sequence>MFGEHELKTGFIKIGDKKIHLLEDKSGIIRYRRDEIEKLIKSNGEKLKILPSPAVGYGVRLLMVKFREPVVVPPRDSLVGFIEAPVEIDVKVGDLSVDHFIVGKEKYALYGTLEAGVICRYHVSPFYLEEPESLGVVKLIISNPSSEWKSLEKVIVPIKGSPMYYTEDKAYYPLLVVTIKNHIPEVNNTGKPPKEGLNALGNQLSLPNFLMRW</sequence>
<dbReference type="GeneID" id="33331992"/>
<proteinExistence type="predicted"/>
<dbReference type="KEGG" id="tgg:A3K92_05535"/>
<protein>
    <recommendedName>
        <fullName evidence="3">DUF432 domain-containing protein</fullName>
    </recommendedName>
</protein>
<evidence type="ECO:0000313" key="1">
    <source>
        <dbReference type="EMBL" id="ASJ00977.1"/>
    </source>
</evidence>
<gene>
    <name evidence="1" type="ORF">A3K92_05535</name>
</gene>
<dbReference type="EMBL" id="CP014855">
    <property type="protein sequence ID" value="ASJ00977.1"/>
    <property type="molecule type" value="Genomic_DNA"/>
</dbReference>
<dbReference type="InterPro" id="IPR007366">
    <property type="entry name" value="DUF432"/>
</dbReference>